<keyword evidence="1" id="KW-0812">Transmembrane</keyword>
<evidence type="ECO:0000313" key="2">
    <source>
        <dbReference type="EMBL" id="CRL06588.1"/>
    </source>
</evidence>
<proteinExistence type="predicted"/>
<dbReference type="EMBL" id="CVRI01000067">
    <property type="protein sequence ID" value="CRL06588.1"/>
    <property type="molecule type" value="Genomic_DNA"/>
</dbReference>
<feature type="transmembrane region" description="Helical" evidence="1">
    <location>
        <begin position="20"/>
        <end position="40"/>
    </location>
</feature>
<keyword evidence="1" id="KW-0472">Membrane</keyword>
<name>A0A1J1J471_9DIPT</name>
<keyword evidence="3" id="KW-1185">Reference proteome</keyword>
<evidence type="ECO:0000256" key="1">
    <source>
        <dbReference type="SAM" id="Phobius"/>
    </source>
</evidence>
<reference evidence="2 3" key="1">
    <citation type="submission" date="2015-04" db="EMBL/GenBank/DDBJ databases">
        <authorList>
            <person name="Syromyatnikov M.Y."/>
            <person name="Popov V.N."/>
        </authorList>
    </citation>
    <scope>NUCLEOTIDE SEQUENCE [LARGE SCALE GENOMIC DNA]</scope>
</reference>
<sequence length="94" mass="11044">MEIEAELFYAYKQNVNKEDIRLLLMILLVVKFVIFFLSLLDSVDNINLMSLCLLKTLIELNSVITVRNFVKNISNYGMNFSRKSHMNCERVYVC</sequence>
<accession>A0A1J1J471</accession>
<dbReference type="AlphaFoldDB" id="A0A1J1J471"/>
<protein>
    <submittedName>
        <fullName evidence="2">CLUMA_CG019702, isoform A</fullName>
    </submittedName>
</protein>
<dbReference type="Proteomes" id="UP000183832">
    <property type="component" value="Unassembled WGS sequence"/>
</dbReference>
<gene>
    <name evidence="2" type="ORF">CLUMA_CG019702</name>
</gene>
<evidence type="ECO:0000313" key="3">
    <source>
        <dbReference type="Proteomes" id="UP000183832"/>
    </source>
</evidence>
<organism evidence="2 3">
    <name type="scientific">Clunio marinus</name>
    <dbReference type="NCBI Taxonomy" id="568069"/>
    <lineage>
        <taxon>Eukaryota</taxon>
        <taxon>Metazoa</taxon>
        <taxon>Ecdysozoa</taxon>
        <taxon>Arthropoda</taxon>
        <taxon>Hexapoda</taxon>
        <taxon>Insecta</taxon>
        <taxon>Pterygota</taxon>
        <taxon>Neoptera</taxon>
        <taxon>Endopterygota</taxon>
        <taxon>Diptera</taxon>
        <taxon>Nematocera</taxon>
        <taxon>Chironomoidea</taxon>
        <taxon>Chironomidae</taxon>
        <taxon>Clunio</taxon>
    </lineage>
</organism>
<keyword evidence="1" id="KW-1133">Transmembrane helix</keyword>